<feature type="domain" description="DNA2/NAM7 helicase-like C-terminal" evidence="6">
    <location>
        <begin position="905"/>
        <end position="1104"/>
    </location>
</feature>
<evidence type="ECO:0000256" key="3">
    <source>
        <dbReference type="ARBA" id="ARBA00022806"/>
    </source>
</evidence>
<comment type="caution">
    <text evidence="7">The sequence shown here is derived from an EMBL/GenBank/DDBJ whole genome shotgun (WGS) entry which is preliminary data.</text>
</comment>
<proteinExistence type="predicted"/>
<protein>
    <recommendedName>
        <fullName evidence="6">DNA2/NAM7 helicase-like C-terminal domain-containing protein</fullName>
    </recommendedName>
</protein>
<evidence type="ECO:0000256" key="5">
    <source>
        <dbReference type="SAM" id="MobiDB-lite"/>
    </source>
</evidence>
<evidence type="ECO:0000259" key="6">
    <source>
        <dbReference type="Pfam" id="PF13087"/>
    </source>
</evidence>
<evidence type="ECO:0000256" key="2">
    <source>
        <dbReference type="ARBA" id="ARBA00022801"/>
    </source>
</evidence>
<dbReference type="InterPro" id="IPR027417">
    <property type="entry name" value="P-loop_NTPase"/>
</dbReference>
<evidence type="ECO:0000313" key="7">
    <source>
        <dbReference type="EMBL" id="KAK7428202.1"/>
    </source>
</evidence>
<keyword evidence="8" id="KW-1185">Reference proteome</keyword>
<dbReference type="SUPFAM" id="SSF52540">
    <property type="entry name" value="P-loop containing nucleoside triphosphate hydrolases"/>
    <property type="match status" value="1"/>
</dbReference>
<evidence type="ECO:0000256" key="1">
    <source>
        <dbReference type="ARBA" id="ARBA00022741"/>
    </source>
</evidence>
<dbReference type="PANTHER" id="PTHR43788:SF8">
    <property type="entry name" value="DNA-BINDING PROTEIN SMUBP-2"/>
    <property type="match status" value="1"/>
</dbReference>
<evidence type="ECO:0000313" key="8">
    <source>
        <dbReference type="Proteomes" id="UP001498421"/>
    </source>
</evidence>
<dbReference type="InterPro" id="IPR041679">
    <property type="entry name" value="DNA2/NAM7-like_C"/>
</dbReference>
<dbReference type="CDD" id="cd18808">
    <property type="entry name" value="SF1_C_Upf1"/>
    <property type="match status" value="1"/>
</dbReference>
<feature type="region of interest" description="Disordered" evidence="5">
    <location>
        <begin position="1"/>
        <end position="32"/>
    </location>
</feature>
<name>A0ABR1I3U7_9HYPO</name>
<reference evidence="7 8" key="1">
    <citation type="journal article" date="2025" name="Microbiol. Resour. Announc.">
        <title>Draft genome sequences for Neonectria magnoliae and Neonectria punicea, canker pathogens of Liriodendron tulipifera and Acer saccharum in West Virginia.</title>
        <authorList>
            <person name="Petronek H.M."/>
            <person name="Kasson M.T."/>
            <person name="Metheny A.M."/>
            <person name="Stauder C.M."/>
            <person name="Lovett B."/>
            <person name="Lynch S.C."/>
            <person name="Garnas J.R."/>
            <person name="Kasson L.R."/>
            <person name="Stajich J.E."/>
        </authorList>
    </citation>
    <scope>NUCLEOTIDE SEQUENCE [LARGE SCALE GENOMIC DNA]</scope>
    <source>
        <strain evidence="7 8">NRRL 64651</strain>
    </source>
</reference>
<keyword evidence="4" id="KW-0067">ATP-binding</keyword>
<organism evidence="7 8">
    <name type="scientific">Neonectria magnoliae</name>
    <dbReference type="NCBI Taxonomy" id="2732573"/>
    <lineage>
        <taxon>Eukaryota</taxon>
        <taxon>Fungi</taxon>
        <taxon>Dikarya</taxon>
        <taxon>Ascomycota</taxon>
        <taxon>Pezizomycotina</taxon>
        <taxon>Sordariomycetes</taxon>
        <taxon>Hypocreomycetidae</taxon>
        <taxon>Hypocreales</taxon>
        <taxon>Nectriaceae</taxon>
        <taxon>Neonectria</taxon>
    </lineage>
</organism>
<keyword evidence="2" id="KW-0378">Hydrolase</keyword>
<gene>
    <name evidence="7" type="ORF">QQZ08_005268</name>
</gene>
<dbReference type="PANTHER" id="PTHR43788">
    <property type="entry name" value="DNA2/NAM7 HELICASE FAMILY MEMBER"/>
    <property type="match status" value="1"/>
</dbReference>
<sequence length="1180" mass="129319">MSQSTTEADNAPRRGTESESPAAIDEATSTPTAAVSVPVAVSASASASASAPSNPPAVPGSTVASKNWDGFILGGKTLGVETVIDVNLRSFRAPDTNSWMGFQLMFPRGKNNENDGFGQCHEFVLSGSKGKQAAPSDTLTITVKFLCGGFEYSIGEVPEPLRERLTGDKLATLHISLKPGSRVTIEGYGLPFSNAQVPCDGWLNHNSAITGDETLLNFLEQKEFMLVVPVFPKILENLWSASLTLMPEPIVYPYGDQHFWDVTRYNDMQQDMKGKQFAPALTFDDDNSHVAVLTQSVVQDVMWVARDAAEIFATKFRAYFVCFKQDLDLNTDYEFPSRYLAVVPLTQEFRERYESAWGRLTNKGSSLILVSHDGMQHIDTPELHDPREWPDMVNAAATWDADIMEYPAGIDELQTHDLGEYDLVLYVCRRPPPKARKGALLPPVPTFKTRDAAKAAFQDWDAVSLFLDPQLSDSKRKVGAVFCFDSKALPTNPVALGICTEGEKYDGSWTDRPIPDQVKFNMSLHRDLVRGTGFYNTMRHSAESADTGTPTAEGLLTALGSMYLESDVGTPVPMRLRPLPVVNLLAVDLSYRDALMEEVNPVDRPRFIEYMTYAKLGLGIMTAGPGFGKTTLMAVAALGMTESFRKLYASAPTHVAVDNFAARIDRVSSRVVDRYNQGKSVDDPTRARGKIVVRGYRPDDELRAFRKLLENPTDGDISVFSTSGGKSKWKLNLSLAYWLLMVLGSPAVRGLGPDDSPALHRAHNGIKSARHLAKLRGVATGAIPYADFKGDVEASDKSLIGMLKRILHSADIVCTTASLSSKNPYMDWKEDVAQCIAVDEAANMQRPDLLTVWGNTLLPCMLGGDDKQLQPAVMTVDEKDGAGNYLNRHPGDGQMSPLLFFKANGWPVFRLRTQFRMATGLFDLCHREVYADLPFEYGPGCKVDLPQHAIGVALESFLKSTYPGLTSPLAGTMEPVFFHCEGTRCIRDKATRSKMNPGQVKVALDFLVDFVKTAKVDPSKVVIISPYKANVAVIERMRKKQSAYSVLESMEEAATIDSFQGREGDIVVVIMGTTQAVGPGFTTDVNRLNVMLSRQKSGLVIFGDIDVLAGRGKGKDKGKGKGKAKAKGKAVQVLGNDGQTHFLTAVMLQRVYQGFSEKGRMITISASKQIKLVPSRVIII</sequence>
<dbReference type="InterPro" id="IPR050534">
    <property type="entry name" value="Coronavir_polyprotein_1ab"/>
</dbReference>
<accession>A0ABR1I3U7</accession>
<keyword evidence="3" id="KW-0347">Helicase</keyword>
<dbReference type="Proteomes" id="UP001498421">
    <property type="component" value="Unassembled WGS sequence"/>
</dbReference>
<dbReference type="Gene3D" id="3.40.50.300">
    <property type="entry name" value="P-loop containing nucleotide triphosphate hydrolases"/>
    <property type="match status" value="2"/>
</dbReference>
<keyword evidence="1" id="KW-0547">Nucleotide-binding</keyword>
<evidence type="ECO:0000256" key="4">
    <source>
        <dbReference type="ARBA" id="ARBA00022840"/>
    </source>
</evidence>
<dbReference type="Pfam" id="PF13087">
    <property type="entry name" value="AAA_12"/>
    <property type="match status" value="1"/>
</dbReference>
<dbReference type="EMBL" id="JAZAVK010000044">
    <property type="protein sequence ID" value="KAK7428202.1"/>
    <property type="molecule type" value="Genomic_DNA"/>
</dbReference>
<dbReference type="InterPro" id="IPR047187">
    <property type="entry name" value="SF1_C_Upf1"/>
</dbReference>